<evidence type="ECO:0000256" key="1">
    <source>
        <dbReference type="ARBA" id="ARBA00006723"/>
    </source>
</evidence>
<dbReference type="EC" id="5.3.2.-" evidence="4"/>
<evidence type="ECO:0000256" key="2">
    <source>
        <dbReference type="ARBA" id="ARBA00023235"/>
    </source>
</evidence>
<dbReference type="InterPro" id="IPR004370">
    <property type="entry name" value="4-OT-like_dom"/>
</dbReference>
<name>A0A9X1ISA4_9SPHN</name>
<evidence type="ECO:0000313" key="6">
    <source>
        <dbReference type="EMBL" id="MBT2188129.1"/>
    </source>
</evidence>
<evidence type="ECO:0000259" key="5">
    <source>
        <dbReference type="Pfam" id="PF01361"/>
    </source>
</evidence>
<dbReference type="NCBIfam" id="TIGR00013">
    <property type="entry name" value="taut"/>
    <property type="match status" value="1"/>
</dbReference>
<gene>
    <name evidence="6" type="ORF">KK488_14335</name>
</gene>
<dbReference type="PANTHER" id="PTHR35530">
    <property type="entry name" value="TAUTOMERASE-RELATED"/>
    <property type="match status" value="1"/>
</dbReference>
<feature type="active site" description="Proton acceptor; via imino nitrogen" evidence="3">
    <location>
        <position position="2"/>
    </location>
</feature>
<dbReference type="PANTHER" id="PTHR35530:SF1">
    <property type="entry name" value="2-HYDROXYMUCONATE TAUTOMERASE"/>
    <property type="match status" value="1"/>
</dbReference>
<proteinExistence type="inferred from homology"/>
<protein>
    <recommendedName>
        <fullName evidence="4">Tautomerase</fullName>
        <ecNumber evidence="4">5.3.2.-</ecNumber>
    </recommendedName>
</protein>
<sequence length="78" mass="8208">MPYVKIEVIEGVTREQKAGLVADVTQSLVTRLGKKPETVFVVIHEVPAENWGAGGGLVADRMAAAPPREDANVAVPSA</sequence>
<dbReference type="Gene3D" id="3.30.429.10">
    <property type="entry name" value="Macrophage Migration Inhibitory Factor"/>
    <property type="match status" value="1"/>
</dbReference>
<comment type="caution">
    <text evidence="6">The sequence shown here is derived from an EMBL/GenBank/DDBJ whole genome shotgun (WGS) entry which is preliminary data.</text>
</comment>
<dbReference type="Proteomes" id="UP001138757">
    <property type="component" value="Unassembled WGS sequence"/>
</dbReference>
<reference evidence="6" key="1">
    <citation type="submission" date="2021-05" db="EMBL/GenBank/DDBJ databases">
        <title>Genome of Sphingobium sp. strain.</title>
        <authorList>
            <person name="Fan R."/>
        </authorList>
    </citation>
    <scope>NUCLEOTIDE SEQUENCE</scope>
    <source>
        <strain evidence="6">H33</strain>
    </source>
</reference>
<dbReference type="SUPFAM" id="SSF55331">
    <property type="entry name" value="Tautomerase/MIF"/>
    <property type="match status" value="1"/>
</dbReference>
<comment type="similarity">
    <text evidence="1 4">Belongs to the 4-oxalocrotonate tautomerase family.</text>
</comment>
<dbReference type="Pfam" id="PF01361">
    <property type="entry name" value="Tautomerase"/>
    <property type="match status" value="1"/>
</dbReference>
<organism evidence="6 7">
    <name type="scientific">Sphingobium nicotianae</name>
    <dbReference type="NCBI Taxonomy" id="2782607"/>
    <lineage>
        <taxon>Bacteria</taxon>
        <taxon>Pseudomonadati</taxon>
        <taxon>Pseudomonadota</taxon>
        <taxon>Alphaproteobacteria</taxon>
        <taxon>Sphingomonadales</taxon>
        <taxon>Sphingomonadaceae</taxon>
        <taxon>Sphingobium</taxon>
    </lineage>
</organism>
<evidence type="ECO:0000256" key="3">
    <source>
        <dbReference type="PIRSR" id="PIRSR618191-1"/>
    </source>
</evidence>
<keyword evidence="7" id="KW-1185">Reference proteome</keyword>
<accession>A0A9X1ISA4</accession>
<feature type="domain" description="4-oxalocrotonate tautomerase-like" evidence="5">
    <location>
        <begin position="2"/>
        <end position="61"/>
    </location>
</feature>
<keyword evidence="2 4" id="KW-0413">Isomerase</keyword>
<dbReference type="EMBL" id="JAHGAW010000009">
    <property type="protein sequence ID" value="MBT2188129.1"/>
    <property type="molecule type" value="Genomic_DNA"/>
</dbReference>
<evidence type="ECO:0000256" key="4">
    <source>
        <dbReference type="RuleBase" id="RU362032"/>
    </source>
</evidence>
<dbReference type="GO" id="GO:0016853">
    <property type="term" value="F:isomerase activity"/>
    <property type="evidence" value="ECO:0007669"/>
    <property type="project" value="UniProtKB-UniRule"/>
</dbReference>
<dbReference type="AlphaFoldDB" id="A0A9X1ISA4"/>
<dbReference type="InterPro" id="IPR014347">
    <property type="entry name" value="Tautomerase/MIF_sf"/>
</dbReference>
<dbReference type="RefSeq" id="WP_214624385.1">
    <property type="nucleotide sequence ID" value="NZ_JAHGAW010000009.1"/>
</dbReference>
<evidence type="ECO:0000313" key="7">
    <source>
        <dbReference type="Proteomes" id="UP001138757"/>
    </source>
</evidence>
<dbReference type="InterPro" id="IPR018191">
    <property type="entry name" value="4-OT"/>
</dbReference>